<feature type="transmembrane region" description="Helical" evidence="1">
    <location>
        <begin position="30"/>
        <end position="52"/>
    </location>
</feature>
<feature type="transmembrane region" description="Helical" evidence="1">
    <location>
        <begin position="58"/>
        <end position="81"/>
    </location>
</feature>
<organism evidence="2">
    <name type="scientific">Zaptyx hirasei</name>
    <dbReference type="NCBI Taxonomy" id="1885886"/>
    <lineage>
        <taxon>Eukaryota</taxon>
        <taxon>Metazoa</taxon>
        <taxon>Spiralia</taxon>
        <taxon>Lophotrochozoa</taxon>
        <taxon>Mollusca</taxon>
        <taxon>Gastropoda</taxon>
        <taxon>Heterobranchia</taxon>
        <taxon>Euthyneura</taxon>
        <taxon>Panpulmonata</taxon>
        <taxon>Eupulmonata</taxon>
        <taxon>Stylommatophora</taxon>
        <taxon>Helicina</taxon>
        <taxon>Clausilioidea</taxon>
        <taxon>Clausiliidae</taxon>
        <taxon>Phaedusinae</taxon>
        <taxon>Zaptyx</taxon>
    </lineage>
</organism>
<feature type="transmembrane region" description="Helical" evidence="1">
    <location>
        <begin position="6"/>
        <end position="23"/>
    </location>
</feature>
<keyword evidence="1" id="KW-0472">Membrane</keyword>
<keyword evidence="2" id="KW-0496">Mitochondrion</keyword>
<keyword evidence="1" id="KW-1133">Transmembrane helix</keyword>
<dbReference type="Gene3D" id="1.10.287.3510">
    <property type="match status" value="1"/>
</dbReference>
<evidence type="ECO:0000313" key="2">
    <source>
        <dbReference type="EMBL" id="BBA10514.1"/>
    </source>
</evidence>
<sequence length="94" mass="10267">MSSFLPLALGIMLVVLHLFIFKVSSHFLSALLVLEGMVLLCIIFLSATMSMVSEGMSVYLFFLTLSVAEASMGLSLLMGYVKVNGNDLIKNYIP</sequence>
<dbReference type="EMBL" id="LC172046">
    <property type="protein sequence ID" value="BBA10514.1"/>
    <property type="molecule type" value="Genomic_DNA"/>
</dbReference>
<gene>
    <name evidence="2" type="primary">ND4L</name>
</gene>
<name>A0A224AAA4_9EUPU</name>
<accession>A0A224AAA4</accession>
<proteinExistence type="predicted"/>
<reference evidence="2" key="1">
    <citation type="journal article" date="2017" name="Zool. J. Linn. Soc.">
        <title>Molecular phylogeny, frequent parallel evolution and new system of Japanese clausiliid land snails (Gastropoda: Stylommatophora).</title>
        <authorList>
            <person name="Motochin R."/>
            <person name="Wang M."/>
            <person name="Ueshima R."/>
        </authorList>
    </citation>
    <scope>NUCLEOTIDE SEQUENCE</scope>
    <source>
        <strain evidence="2">AJ63-1</strain>
        <tissue evidence="2">Muscle</tissue>
    </source>
</reference>
<keyword evidence="1" id="KW-0812">Transmembrane</keyword>
<evidence type="ECO:0000256" key="1">
    <source>
        <dbReference type="SAM" id="Phobius"/>
    </source>
</evidence>
<geneLocation type="mitochondrion" evidence="2"/>
<protein>
    <submittedName>
        <fullName evidence="2">NADH dehydrogenase subunit 4L</fullName>
    </submittedName>
</protein>
<dbReference type="AlphaFoldDB" id="A0A224AAA4"/>